<name>A0A9D3YV03_DREPO</name>
<accession>A0A9D3YV03</accession>
<sequence>MARNRGKILQYNDHDIEQALNAVKAGDYTKSSINIEFTKKHSWRSNFWSFRCETTPRLWKSQLK</sequence>
<dbReference type="AlphaFoldDB" id="A0A9D3YV03"/>
<keyword evidence="2" id="KW-1185">Reference proteome</keyword>
<organism evidence="1 2">
    <name type="scientific">Dreissena polymorpha</name>
    <name type="common">Zebra mussel</name>
    <name type="synonym">Mytilus polymorpha</name>
    <dbReference type="NCBI Taxonomy" id="45954"/>
    <lineage>
        <taxon>Eukaryota</taxon>
        <taxon>Metazoa</taxon>
        <taxon>Spiralia</taxon>
        <taxon>Lophotrochozoa</taxon>
        <taxon>Mollusca</taxon>
        <taxon>Bivalvia</taxon>
        <taxon>Autobranchia</taxon>
        <taxon>Heteroconchia</taxon>
        <taxon>Euheterodonta</taxon>
        <taxon>Imparidentia</taxon>
        <taxon>Neoheterodontei</taxon>
        <taxon>Myida</taxon>
        <taxon>Dreissenoidea</taxon>
        <taxon>Dreissenidae</taxon>
        <taxon>Dreissena</taxon>
    </lineage>
</organism>
<reference evidence="1" key="2">
    <citation type="submission" date="2020-11" db="EMBL/GenBank/DDBJ databases">
        <authorList>
            <person name="McCartney M.A."/>
            <person name="Auch B."/>
            <person name="Kono T."/>
            <person name="Mallez S."/>
            <person name="Becker A."/>
            <person name="Gohl D.M."/>
            <person name="Silverstein K.A.T."/>
            <person name="Koren S."/>
            <person name="Bechman K.B."/>
            <person name="Herman A."/>
            <person name="Abrahante J.E."/>
            <person name="Garbe J."/>
        </authorList>
    </citation>
    <scope>NUCLEOTIDE SEQUENCE</scope>
    <source>
        <strain evidence="1">Duluth1</strain>
        <tissue evidence="1">Whole animal</tissue>
    </source>
</reference>
<evidence type="ECO:0000313" key="1">
    <source>
        <dbReference type="EMBL" id="KAH3704668.1"/>
    </source>
</evidence>
<comment type="caution">
    <text evidence="1">The sequence shown here is derived from an EMBL/GenBank/DDBJ whole genome shotgun (WGS) entry which is preliminary data.</text>
</comment>
<proteinExistence type="predicted"/>
<dbReference type="Proteomes" id="UP000828390">
    <property type="component" value="Unassembled WGS sequence"/>
</dbReference>
<dbReference type="EMBL" id="JAIWYP010000015">
    <property type="protein sequence ID" value="KAH3704668.1"/>
    <property type="molecule type" value="Genomic_DNA"/>
</dbReference>
<reference evidence="1" key="1">
    <citation type="journal article" date="2019" name="bioRxiv">
        <title>The Genome of the Zebra Mussel, Dreissena polymorpha: A Resource for Invasive Species Research.</title>
        <authorList>
            <person name="McCartney M.A."/>
            <person name="Auch B."/>
            <person name="Kono T."/>
            <person name="Mallez S."/>
            <person name="Zhang Y."/>
            <person name="Obille A."/>
            <person name="Becker A."/>
            <person name="Abrahante J.E."/>
            <person name="Garbe J."/>
            <person name="Badalamenti J.P."/>
            <person name="Herman A."/>
            <person name="Mangelson H."/>
            <person name="Liachko I."/>
            <person name="Sullivan S."/>
            <person name="Sone E.D."/>
            <person name="Koren S."/>
            <person name="Silverstein K.A.T."/>
            <person name="Beckman K.B."/>
            <person name="Gohl D.M."/>
        </authorList>
    </citation>
    <scope>NUCLEOTIDE SEQUENCE</scope>
    <source>
        <strain evidence="1">Duluth1</strain>
        <tissue evidence="1">Whole animal</tissue>
    </source>
</reference>
<gene>
    <name evidence="1" type="ORF">DPMN_079727</name>
</gene>
<protein>
    <submittedName>
        <fullName evidence="1">Uncharacterized protein</fullName>
    </submittedName>
</protein>
<evidence type="ECO:0000313" key="2">
    <source>
        <dbReference type="Proteomes" id="UP000828390"/>
    </source>
</evidence>